<dbReference type="RefSeq" id="WP_166133031.1">
    <property type="nucleotide sequence ID" value="NZ_JAAOBY010000001.1"/>
</dbReference>
<dbReference type="InterPro" id="IPR002509">
    <property type="entry name" value="NODB_dom"/>
</dbReference>
<keyword evidence="5" id="KW-1185">Reference proteome</keyword>
<evidence type="ECO:0000313" key="4">
    <source>
        <dbReference type="EMBL" id="MBC5862325.1"/>
    </source>
</evidence>
<evidence type="ECO:0000259" key="3">
    <source>
        <dbReference type="PROSITE" id="PS51677"/>
    </source>
</evidence>
<evidence type="ECO:0000256" key="1">
    <source>
        <dbReference type="ARBA" id="ARBA00022723"/>
    </source>
</evidence>
<dbReference type="Pfam" id="PF01522">
    <property type="entry name" value="Polysacc_deac_1"/>
    <property type="match status" value="1"/>
</dbReference>
<keyword evidence="2" id="KW-0378">Hydrolase</keyword>
<dbReference type="InterPro" id="IPR011330">
    <property type="entry name" value="Glyco_hydro/deAcase_b/a-brl"/>
</dbReference>
<organism evidence="4 5">
    <name type="scientific">Flavobacterium turcicum</name>
    <dbReference type="NCBI Taxonomy" id="2764718"/>
    <lineage>
        <taxon>Bacteria</taxon>
        <taxon>Pseudomonadati</taxon>
        <taxon>Bacteroidota</taxon>
        <taxon>Flavobacteriia</taxon>
        <taxon>Flavobacteriales</taxon>
        <taxon>Flavobacteriaceae</taxon>
        <taxon>Flavobacterium</taxon>
    </lineage>
</organism>
<dbReference type="CDD" id="cd10917">
    <property type="entry name" value="CE4_NodB_like_6s_7s"/>
    <property type="match status" value="1"/>
</dbReference>
<reference evidence="4 5" key="1">
    <citation type="submission" date="2020-08" db="EMBL/GenBank/DDBJ databases">
        <title>Description of novel Flavobacterium F-400 isolate.</title>
        <authorList>
            <person name="Saticioglu I."/>
            <person name="Duman M."/>
            <person name="Altun S."/>
        </authorList>
    </citation>
    <scope>NUCLEOTIDE SEQUENCE [LARGE SCALE GENOMIC DNA]</scope>
    <source>
        <strain evidence="4 5">F-400</strain>
    </source>
</reference>
<protein>
    <submittedName>
        <fullName evidence="4">Polysaccharide deacetylase family protein</fullName>
    </submittedName>
</protein>
<dbReference type="Proteomes" id="UP000621670">
    <property type="component" value="Unassembled WGS sequence"/>
</dbReference>
<gene>
    <name evidence="4" type="ORF">H8R26_02710</name>
</gene>
<proteinExistence type="predicted"/>
<dbReference type="PANTHER" id="PTHR10587">
    <property type="entry name" value="GLYCOSYL TRANSFERASE-RELATED"/>
    <property type="match status" value="1"/>
</dbReference>
<comment type="caution">
    <text evidence="4">The sequence shown here is derived from an EMBL/GenBank/DDBJ whole genome shotgun (WGS) entry which is preliminary data.</text>
</comment>
<evidence type="ECO:0000256" key="2">
    <source>
        <dbReference type="ARBA" id="ARBA00022801"/>
    </source>
</evidence>
<dbReference type="EMBL" id="JACRUM010000001">
    <property type="protein sequence ID" value="MBC5862325.1"/>
    <property type="molecule type" value="Genomic_DNA"/>
</dbReference>
<dbReference type="SUPFAM" id="SSF88713">
    <property type="entry name" value="Glycoside hydrolase/deacetylase"/>
    <property type="match status" value="1"/>
</dbReference>
<dbReference type="PANTHER" id="PTHR10587:SF133">
    <property type="entry name" value="CHITIN DEACETYLASE 1-RELATED"/>
    <property type="match status" value="1"/>
</dbReference>
<dbReference type="Gene3D" id="3.20.20.370">
    <property type="entry name" value="Glycoside hydrolase/deacetylase"/>
    <property type="match status" value="1"/>
</dbReference>
<keyword evidence="1" id="KW-0479">Metal-binding</keyword>
<accession>A0ABR7JCV1</accession>
<feature type="domain" description="NodB homology" evidence="3">
    <location>
        <begin position="28"/>
        <end position="211"/>
    </location>
</feature>
<name>A0ABR7JCV1_9FLAO</name>
<dbReference type="PROSITE" id="PS51677">
    <property type="entry name" value="NODB"/>
    <property type="match status" value="1"/>
</dbReference>
<evidence type="ECO:0000313" key="5">
    <source>
        <dbReference type="Proteomes" id="UP000621670"/>
    </source>
</evidence>
<sequence length="213" mass="24802">MNFYWVKTNWLIKRLFRRYIWSIDTKERAVYLTFDDGPIPEITPWVLAQLQKYHCKATFFCIGDNVAANPEIIAQINSSGHRIGNHTQNHLNGWTTQNKVYEDNIINCQIELDKVTTTNQLPLLFRPPYGKIKPKQSKTARQLGYRIVMWDILSADFDTTITKEQCLKNVLTGILPGSIIVFHDSKKAFNNLQYVLPKLLEYLQQHNFACKPL</sequence>
<dbReference type="InterPro" id="IPR050248">
    <property type="entry name" value="Polysacc_deacetylase_ArnD"/>
</dbReference>